<gene>
    <name evidence="1" type="ORF">IV431_14660</name>
</gene>
<reference evidence="1 2" key="1">
    <citation type="submission" date="2020-11" db="EMBL/GenBank/DDBJ databases">
        <title>Taxonomic investigation of Rahnella spp.</title>
        <authorList>
            <person name="Lee S.D."/>
        </authorList>
    </citation>
    <scope>NUCLEOTIDE SEQUENCE [LARGE SCALE GENOMIC DNA]</scope>
    <source>
        <strain evidence="1 2">SAP-10</strain>
    </source>
</reference>
<name>A0ABS0DXG8_9GAMM</name>
<proteinExistence type="predicted"/>
<sequence>MTWKGLMVVAAVIVLASIGSESLIQKGITLADAKIDQVISHYAEK</sequence>
<evidence type="ECO:0000313" key="1">
    <source>
        <dbReference type="EMBL" id="MBF7956798.1"/>
    </source>
</evidence>
<dbReference type="RefSeq" id="WP_162928551.1">
    <property type="nucleotide sequence ID" value="NZ_CBCSED010000003.1"/>
</dbReference>
<keyword evidence="2" id="KW-1185">Reference proteome</keyword>
<organism evidence="1 2">
    <name type="scientific">Rahnella victoriana</name>
    <dbReference type="NCBI Taxonomy" id="1510570"/>
    <lineage>
        <taxon>Bacteria</taxon>
        <taxon>Pseudomonadati</taxon>
        <taxon>Pseudomonadota</taxon>
        <taxon>Gammaproteobacteria</taxon>
        <taxon>Enterobacterales</taxon>
        <taxon>Yersiniaceae</taxon>
        <taxon>Rahnella</taxon>
    </lineage>
</organism>
<dbReference type="Proteomes" id="UP000600307">
    <property type="component" value="Unassembled WGS sequence"/>
</dbReference>
<comment type="caution">
    <text evidence="1">The sequence shown here is derived from an EMBL/GenBank/DDBJ whole genome shotgun (WGS) entry which is preliminary data.</text>
</comment>
<protein>
    <submittedName>
        <fullName evidence="1">Uncharacterized protein</fullName>
    </submittedName>
</protein>
<dbReference type="EMBL" id="JADOBH010000002">
    <property type="protein sequence ID" value="MBF7956798.1"/>
    <property type="molecule type" value="Genomic_DNA"/>
</dbReference>
<accession>A0ABS0DXG8</accession>
<evidence type="ECO:0000313" key="2">
    <source>
        <dbReference type="Proteomes" id="UP000600307"/>
    </source>
</evidence>